<reference evidence="3 4" key="1">
    <citation type="submission" date="2018-04" db="EMBL/GenBank/DDBJ databases">
        <authorList>
            <person name="Zhang X."/>
            <person name="Yuan J."/>
            <person name="Li F."/>
            <person name="Xiang J."/>
        </authorList>
    </citation>
    <scope>NUCLEOTIDE SEQUENCE [LARGE SCALE GENOMIC DNA]</scope>
    <source>
        <tissue evidence="3">Muscle</tissue>
    </source>
</reference>
<feature type="region of interest" description="Disordered" evidence="1">
    <location>
        <begin position="236"/>
        <end position="270"/>
    </location>
</feature>
<reference evidence="3 4" key="2">
    <citation type="submission" date="2019-01" db="EMBL/GenBank/DDBJ databases">
        <title>The decoding of complex shrimp genome reveals the adaptation for benthos swimmer, frequently molting mechanism and breeding impact on genome.</title>
        <authorList>
            <person name="Sun Y."/>
            <person name="Gao Y."/>
            <person name="Yu Y."/>
        </authorList>
    </citation>
    <scope>NUCLEOTIDE SEQUENCE [LARGE SCALE GENOMIC DNA]</scope>
    <source>
        <tissue evidence="3">Muscle</tissue>
    </source>
</reference>
<gene>
    <name evidence="3" type="ORF">C7M84_001426</name>
</gene>
<evidence type="ECO:0000256" key="1">
    <source>
        <dbReference type="SAM" id="MobiDB-lite"/>
    </source>
</evidence>
<protein>
    <submittedName>
        <fullName evidence="3">Uncharacterized protein</fullName>
    </submittedName>
</protein>
<keyword evidence="4" id="KW-1185">Reference proteome</keyword>
<name>A0A423TTR6_PENVA</name>
<feature type="chain" id="PRO_5019090027" evidence="2">
    <location>
        <begin position="20"/>
        <end position="270"/>
    </location>
</feature>
<organism evidence="3 4">
    <name type="scientific">Penaeus vannamei</name>
    <name type="common">Whiteleg shrimp</name>
    <name type="synonym">Litopenaeus vannamei</name>
    <dbReference type="NCBI Taxonomy" id="6689"/>
    <lineage>
        <taxon>Eukaryota</taxon>
        <taxon>Metazoa</taxon>
        <taxon>Ecdysozoa</taxon>
        <taxon>Arthropoda</taxon>
        <taxon>Crustacea</taxon>
        <taxon>Multicrustacea</taxon>
        <taxon>Malacostraca</taxon>
        <taxon>Eumalacostraca</taxon>
        <taxon>Eucarida</taxon>
        <taxon>Decapoda</taxon>
        <taxon>Dendrobranchiata</taxon>
        <taxon>Penaeoidea</taxon>
        <taxon>Penaeidae</taxon>
        <taxon>Penaeus</taxon>
    </lineage>
</organism>
<feature type="signal peptide" evidence="2">
    <location>
        <begin position="1"/>
        <end position="19"/>
    </location>
</feature>
<dbReference type="Proteomes" id="UP000283509">
    <property type="component" value="Unassembled WGS sequence"/>
</dbReference>
<evidence type="ECO:0000313" key="3">
    <source>
        <dbReference type="EMBL" id="ROT79858.1"/>
    </source>
</evidence>
<accession>A0A423TTR6</accession>
<dbReference type="AlphaFoldDB" id="A0A423TTR6"/>
<evidence type="ECO:0000313" key="4">
    <source>
        <dbReference type="Proteomes" id="UP000283509"/>
    </source>
</evidence>
<proteinExistence type="predicted"/>
<dbReference type="EMBL" id="QCYY01001184">
    <property type="protein sequence ID" value="ROT79858.1"/>
    <property type="molecule type" value="Genomic_DNA"/>
</dbReference>
<feature type="region of interest" description="Disordered" evidence="1">
    <location>
        <begin position="35"/>
        <end position="75"/>
    </location>
</feature>
<evidence type="ECO:0000256" key="2">
    <source>
        <dbReference type="SAM" id="SignalP"/>
    </source>
</evidence>
<comment type="caution">
    <text evidence="3">The sequence shown here is derived from an EMBL/GenBank/DDBJ whole genome shotgun (WGS) entry which is preliminary data.</text>
</comment>
<keyword evidence="2" id="KW-0732">Signal</keyword>
<dbReference type="OrthoDB" id="6366447at2759"/>
<sequence length="270" mass="29200">MALIIQILCVLVTAAAGMAAEVPITIFWPSDPFRDANSDTPATPDGGVQDEVVTTLGPRDTGSESGADVPEDTTEASVSVTVQDVSSDLLKIETPLEQEQELAESEADLEVNPIPNMLRDALTRSGLSPAEDDPLLAEAKKQYISTWNLEALKQNAPYLMIDQVWPDLGMVYMPAVNQMTAKVQKSKLVKEAALRLKSIWEDVNQGETSAITQEGSMFEALAEFFNSWNVFARDGLRPGGEANSDSGNPTHRDGRPSDKGPVNVNQGKIE</sequence>